<dbReference type="PANTHER" id="PTHR24114:SF2">
    <property type="entry name" value="F-BOX DOMAIN-CONTAINING PROTEIN-RELATED"/>
    <property type="match status" value="1"/>
</dbReference>
<dbReference type="AlphaFoldDB" id="A0A9P6QRL6"/>
<accession>A0A9P6QRL6</accession>
<dbReference type="Proteomes" id="UP000823405">
    <property type="component" value="Unassembled WGS sequence"/>
</dbReference>
<dbReference type="Gene3D" id="3.80.10.10">
    <property type="entry name" value="Ribonuclease Inhibitor"/>
    <property type="match status" value="1"/>
</dbReference>
<evidence type="ECO:0008006" key="3">
    <source>
        <dbReference type="Google" id="ProtNLM"/>
    </source>
</evidence>
<sequence>MSANVMTSNPPPPMLLWPEGPEENLIQFMGSCPSHLGQAFTGESRWLMWFMYRNLLTSNDEARALSEALKTNSTSTTLNLWMNSVGDNGTLAVAKALKTDSALTTLKLSANSIGSNGTLAMAEALKTNSTLTTLHADHSAPGPDHLQRNRTTDTCFLYLSRQRPSLHSISGKATFPRLVDQYVHQLKS</sequence>
<keyword evidence="2" id="KW-1185">Reference proteome</keyword>
<reference evidence="1" key="1">
    <citation type="journal article" date="2020" name="Fungal Divers.">
        <title>Resolving the Mortierellaceae phylogeny through synthesis of multi-gene phylogenetics and phylogenomics.</title>
        <authorList>
            <person name="Vandepol N."/>
            <person name="Liber J."/>
            <person name="Desiro A."/>
            <person name="Na H."/>
            <person name="Kennedy M."/>
            <person name="Barry K."/>
            <person name="Grigoriev I.V."/>
            <person name="Miller A.N."/>
            <person name="O'Donnell K."/>
            <person name="Stajich J.E."/>
            <person name="Bonito G."/>
        </authorList>
    </citation>
    <scope>NUCLEOTIDE SEQUENCE</scope>
    <source>
        <strain evidence="1">NVP60</strain>
    </source>
</reference>
<dbReference type="OrthoDB" id="120976at2759"/>
<dbReference type="SUPFAM" id="SSF52047">
    <property type="entry name" value="RNI-like"/>
    <property type="match status" value="1"/>
</dbReference>
<dbReference type="EMBL" id="JAAAIN010003603">
    <property type="protein sequence ID" value="KAG0284973.1"/>
    <property type="molecule type" value="Genomic_DNA"/>
</dbReference>
<evidence type="ECO:0000313" key="2">
    <source>
        <dbReference type="Proteomes" id="UP000823405"/>
    </source>
</evidence>
<comment type="caution">
    <text evidence="1">The sequence shown here is derived from an EMBL/GenBank/DDBJ whole genome shotgun (WGS) entry which is preliminary data.</text>
</comment>
<evidence type="ECO:0000313" key="1">
    <source>
        <dbReference type="EMBL" id="KAG0284973.1"/>
    </source>
</evidence>
<organism evidence="1 2">
    <name type="scientific">Linnemannia gamsii</name>
    <dbReference type="NCBI Taxonomy" id="64522"/>
    <lineage>
        <taxon>Eukaryota</taxon>
        <taxon>Fungi</taxon>
        <taxon>Fungi incertae sedis</taxon>
        <taxon>Mucoromycota</taxon>
        <taxon>Mortierellomycotina</taxon>
        <taxon>Mortierellomycetes</taxon>
        <taxon>Mortierellales</taxon>
        <taxon>Mortierellaceae</taxon>
        <taxon>Linnemannia</taxon>
    </lineage>
</organism>
<gene>
    <name evidence="1" type="ORF">BGZ97_008004</name>
</gene>
<dbReference type="PANTHER" id="PTHR24114">
    <property type="entry name" value="LEUCINE RICH REPEAT FAMILY PROTEIN"/>
    <property type="match status" value="1"/>
</dbReference>
<protein>
    <recommendedName>
        <fullName evidence="3">RNI-like protein</fullName>
    </recommendedName>
</protein>
<dbReference type="InterPro" id="IPR032675">
    <property type="entry name" value="LRR_dom_sf"/>
</dbReference>
<proteinExistence type="predicted"/>
<name>A0A9P6QRL6_9FUNG</name>
<dbReference type="InterPro" id="IPR052394">
    <property type="entry name" value="LRR-containing"/>
</dbReference>